<evidence type="ECO:0000313" key="4">
    <source>
        <dbReference type="EMBL" id="MEZ0450898.1"/>
    </source>
</evidence>
<dbReference type="STRING" id="1123265.GCA_000686625_01926"/>
<dbReference type="KEGG" id="stha:NCTC11429_01489"/>
<evidence type="ECO:0000313" key="5">
    <source>
        <dbReference type="EMBL" id="VTR35343.1"/>
    </source>
</evidence>
<evidence type="ECO:0000256" key="2">
    <source>
        <dbReference type="ARBA" id="ARBA00022679"/>
    </source>
</evidence>
<dbReference type="InterPro" id="IPR023296">
    <property type="entry name" value="Glyco_hydro_beta-prop_sf"/>
</dbReference>
<dbReference type="CDD" id="cd18610">
    <property type="entry name" value="GH130_BT3780-like"/>
    <property type="match status" value="1"/>
</dbReference>
<dbReference type="PANTHER" id="PTHR34106:SF5">
    <property type="entry name" value="GLYCOSIDASE"/>
    <property type="match status" value="1"/>
</dbReference>
<name>A0A4U9UQF4_9SPHI</name>
<reference evidence="5 6" key="1">
    <citation type="submission" date="2019-05" db="EMBL/GenBank/DDBJ databases">
        <authorList>
            <consortium name="Pathogen Informatics"/>
        </authorList>
    </citation>
    <scope>NUCLEOTIDE SEQUENCE [LARGE SCALE GENOMIC DNA]</scope>
    <source>
        <strain evidence="5 6">NCTC11429</strain>
    </source>
</reference>
<reference evidence="4 7" key="2">
    <citation type="submission" date="2024-06" db="EMBL/GenBank/DDBJ databases">
        <title>Soil Sphingobacterium thalpophilum.</title>
        <authorList>
            <person name="Yang J."/>
            <person name="Li J."/>
        </authorList>
    </citation>
    <scope>NUCLEOTIDE SEQUENCE [LARGE SCALE GENOMIC DNA]</scope>
    <source>
        <strain evidence="4 7">22g91tb</strain>
    </source>
</reference>
<dbReference type="Gene3D" id="2.115.10.20">
    <property type="entry name" value="Glycosyl hydrolase domain, family 43"/>
    <property type="match status" value="1"/>
</dbReference>
<dbReference type="Proteomes" id="UP001566204">
    <property type="component" value="Unassembled WGS sequence"/>
</dbReference>
<accession>A0A4U9UQF4</accession>
<proteinExistence type="inferred from homology"/>
<organism evidence="5 6">
    <name type="scientific">Sphingobacterium thalpophilum</name>
    <dbReference type="NCBI Taxonomy" id="259"/>
    <lineage>
        <taxon>Bacteria</taxon>
        <taxon>Pseudomonadati</taxon>
        <taxon>Bacteroidota</taxon>
        <taxon>Sphingobacteriia</taxon>
        <taxon>Sphingobacteriales</taxon>
        <taxon>Sphingobacteriaceae</taxon>
        <taxon>Sphingobacterium</taxon>
    </lineage>
</organism>
<protein>
    <submittedName>
        <fullName evidence="5">Beta-xylosidase</fullName>
    </submittedName>
    <submittedName>
        <fullName evidence="4">Glycoside hydrolase family 130 protein</fullName>
    </submittedName>
</protein>
<dbReference type="SUPFAM" id="SSF75005">
    <property type="entry name" value="Arabinanase/levansucrase/invertase"/>
    <property type="match status" value="1"/>
</dbReference>
<dbReference type="Pfam" id="PF04041">
    <property type="entry name" value="Glyco_hydro_130"/>
    <property type="match status" value="1"/>
</dbReference>
<dbReference type="EMBL" id="JBEOQB010000001">
    <property type="protein sequence ID" value="MEZ0450898.1"/>
    <property type="molecule type" value="Genomic_DNA"/>
</dbReference>
<sequence length="391" mass="44151">MIKQIKNLYKPLSIMTIMFTFWGCSTQKQQTHTAQDWVMGGFVRPAGVNPVIEPDSTTTFMDPMYGKAVHWENNDTFNPAAVVKGDSIYVLYRAEDKTGIKIGHRTSRLGLASSADGTHFNRRHTPVFYPADDSQREFEWPGGTEDPRIAEAADGTYVMFYTQWNRKVPRLGVATSRDLKNWTKYGPIFKKSKVLPDLVNRSHKSASIVTKLEHGKQLIAKVNGKYWMYWGEHGVYGATSDNLVDWEPIVDERGELKAFISPREGYFDSSLTECGPPAILTDKGILLLYNGKNHPEKGDKRFNRGTYSAGQVLFDSKDPGKVLARMDVPFLRPMEAFEKSGQYVDGTVFIEGLVYFQQKWFLYYGCADSKVGVAIFDPEKPAALDPLPKVK</sequence>
<keyword evidence="1" id="KW-0328">Glycosyltransferase</keyword>
<keyword evidence="7" id="KW-1185">Reference proteome</keyword>
<dbReference type="GeneID" id="78462249"/>
<dbReference type="GO" id="GO:0016787">
    <property type="term" value="F:hydrolase activity"/>
    <property type="evidence" value="ECO:0007669"/>
    <property type="project" value="UniProtKB-KW"/>
</dbReference>
<comment type="similarity">
    <text evidence="3">Belongs to the glycosyl hydrolase 130 family.</text>
</comment>
<evidence type="ECO:0000256" key="1">
    <source>
        <dbReference type="ARBA" id="ARBA00022676"/>
    </source>
</evidence>
<evidence type="ECO:0000256" key="3">
    <source>
        <dbReference type="ARBA" id="ARBA00024356"/>
    </source>
</evidence>
<gene>
    <name evidence="4" type="ORF">ABTW24_04745</name>
    <name evidence="5" type="ORF">NCTC11429_01489</name>
</gene>
<dbReference type="PIRSF" id="PIRSF016202">
    <property type="entry name" value="PH1107"/>
    <property type="match status" value="1"/>
</dbReference>
<dbReference type="InterPro" id="IPR007184">
    <property type="entry name" value="Mannoside_phosphorylase"/>
</dbReference>
<dbReference type="Proteomes" id="UP000308196">
    <property type="component" value="Chromosome"/>
</dbReference>
<dbReference type="AlphaFoldDB" id="A0A4U9UQF4"/>
<evidence type="ECO:0000313" key="6">
    <source>
        <dbReference type="Proteomes" id="UP000308196"/>
    </source>
</evidence>
<dbReference type="PANTHER" id="PTHR34106">
    <property type="entry name" value="GLYCOSIDASE"/>
    <property type="match status" value="1"/>
</dbReference>
<keyword evidence="2" id="KW-0808">Transferase</keyword>
<dbReference type="RefSeq" id="WP_037532750.1">
    <property type="nucleotide sequence ID" value="NZ_CP158797.1"/>
</dbReference>
<evidence type="ECO:0000313" key="7">
    <source>
        <dbReference type="Proteomes" id="UP001566204"/>
    </source>
</evidence>
<dbReference type="EMBL" id="LR590484">
    <property type="protein sequence ID" value="VTR35343.1"/>
    <property type="molecule type" value="Genomic_DNA"/>
</dbReference>
<keyword evidence="4" id="KW-0378">Hydrolase</keyword>
<dbReference type="GO" id="GO:0016757">
    <property type="term" value="F:glycosyltransferase activity"/>
    <property type="evidence" value="ECO:0007669"/>
    <property type="project" value="UniProtKB-KW"/>
</dbReference>